<dbReference type="InterPro" id="IPR000727">
    <property type="entry name" value="T_SNARE_dom"/>
</dbReference>
<dbReference type="PROSITE" id="PS00914">
    <property type="entry name" value="SYNTAXIN"/>
    <property type="match status" value="1"/>
</dbReference>
<dbReference type="Pfam" id="PF05739">
    <property type="entry name" value="SNARE"/>
    <property type="match status" value="1"/>
</dbReference>
<name>A0A7M5TWF3_9CNID</name>
<dbReference type="GeneID" id="136810647"/>
<keyword evidence="4" id="KW-0812">Transmembrane</keyword>
<keyword evidence="4" id="KW-1133">Transmembrane helix</keyword>
<evidence type="ECO:0000256" key="4">
    <source>
        <dbReference type="SAM" id="Phobius"/>
    </source>
</evidence>
<protein>
    <recommendedName>
        <fullName evidence="5">t-SNARE coiled-coil homology domain-containing protein</fullName>
    </recommendedName>
</protein>
<dbReference type="InterPro" id="IPR045242">
    <property type="entry name" value="Syntaxin"/>
</dbReference>
<organism evidence="6 7">
    <name type="scientific">Clytia hemisphaerica</name>
    <dbReference type="NCBI Taxonomy" id="252671"/>
    <lineage>
        <taxon>Eukaryota</taxon>
        <taxon>Metazoa</taxon>
        <taxon>Cnidaria</taxon>
        <taxon>Hydrozoa</taxon>
        <taxon>Hydroidolina</taxon>
        <taxon>Leptothecata</taxon>
        <taxon>Obeliida</taxon>
        <taxon>Clytiidae</taxon>
        <taxon>Clytia</taxon>
    </lineage>
</organism>
<proteinExistence type="inferred from homology"/>
<dbReference type="EnsemblMetazoa" id="CLYHEMT002961.2">
    <property type="protein sequence ID" value="CLYHEMP002961.2"/>
    <property type="gene ID" value="CLYHEMG002961"/>
</dbReference>
<keyword evidence="4" id="KW-0472">Membrane</keyword>
<dbReference type="GO" id="GO:0012505">
    <property type="term" value="C:endomembrane system"/>
    <property type="evidence" value="ECO:0007669"/>
    <property type="project" value="TreeGrafter"/>
</dbReference>
<dbReference type="OrthoDB" id="364348at2759"/>
<sequence length="278" mass="31377">MSRGDFGAGGGYQQSYGGGGYGQSEKNGDTEYMRIANNASSNIQQLTRKIALIQKLVNQIGTPQDVPENFERLQSEQKDSNLLVKETSSLLQKLGNFQTNDPGEMRQRKIQQDKLHENFSNALNNFQKVQRLAADKERESLQRARAQSVEFRGGNDSFGDDNSRMYDNQPQLQRQTEAELSLDEIREREAAIRQLESDIVDVNEIFKDLAIMVHEQGETIDSIEANVDTAVSAVEAGNVHLHKARDYQKKSRRKMCILILILLIVVVVLGLIIYFSVK</sequence>
<keyword evidence="7" id="KW-1185">Reference proteome</keyword>
<dbReference type="GO" id="GO:0006906">
    <property type="term" value="P:vesicle fusion"/>
    <property type="evidence" value="ECO:0007669"/>
    <property type="project" value="TreeGrafter"/>
</dbReference>
<dbReference type="PROSITE" id="PS50192">
    <property type="entry name" value="T_SNARE"/>
    <property type="match status" value="1"/>
</dbReference>
<dbReference type="InterPro" id="IPR006012">
    <property type="entry name" value="Syntaxin/epimorphin_CS"/>
</dbReference>
<dbReference type="Proteomes" id="UP000594262">
    <property type="component" value="Unplaced"/>
</dbReference>
<dbReference type="FunFam" id="1.20.5.110:FF:000059">
    <property type="entry name" value="Related to syntaxin 12"/>
    <property type="match status" value="1"/>
</dbReference>
<dbReference type="RefSeq" id="XP_066923317.1">
    <property type="nucleotide sequence ID" value="XM_067067216.1"/>
</dbReference>
<feature type="region of interest" description="Disordered" evidence="3">
    <location>
        <begin position="1"/>
        <end position="25"/>
    </location>
</feature>
<evidence type="ECO:0000256" key="3">
    <source>
        <dbReference type="SAM" id="MobiDB-lite"/>
    </source>
</evidence>
<feature type="domain" description="T-SNARE coiled-coil homology" evidence="5">
    <location>
        <begin position="182"/>
        <end position="244"/>
    </location>
</feature>
<dbReference type="GO" id="GO:0006886">
    <property type="term" value="P:intracellular protein transport"/>
    <property type="evidence" value="ECO:0007669"/>
    <property type="project" value="InterPro"/>
</dbReference>
<dbReference type="InterPro" id="IPR010989">
    <property type="entry name" value="SNARE"/>
</dbReference>
<dbReference type="PANTHER" id="PTHR19957:SF38">
    <property type="entry name" value="LD27581P"/>
    <property type="match status" value="1"/>
</dbReference>
<evidence type="ECO:0000256" key="1">
    <source>
        <dbReference type="ARBA" id="ARBA00009063"/>
    </source>
</evidence>
<dbReference type="Pfam" id="PF14523">
    <property type="entry name" value="Syntaxin_2"/>
    <property type="match status" value="1"/>
</dbReference>
<dbReference type="Gene3D" id="1.20.58.70">
    <property type="match status" value="1"/>
</dbReference>
<dbReference type="InterPro" id="IPR006011">
    <property type="entry name" value="Syntaxin_N"/>
</dbReference>
<comment type="similarity">
    <text evidence="1 2">Belongs to the syntaxin family.</text>
</comment>
<dbReference type="AlphaFoldDB" id="A0A7M5TWF3"/>
<dbReference type="CDD" id="cd15847">
    <property type="entry name" value="SNARE_syntaxin7_like"/>
    <property type="match status" value="1"/>
</dbReference>
<dbReference type="SMART" id="SM00503">
    <property type="entry name" value="SynN"/>
    <property type="match status" value="1"/>
</dbReference>
<feature type="transmembrane region" description="Helical" evidence="4">
    <location>
        <begin position="255"/>
        <end position="277"/>
    </location>
</feature>
<dbReference type="GO" id="GO:0031201">
    <property type="term" value="C:SNARE complex"/>
    <property type="evidence" value="ECO:0007669"/>
    <property type="project" value="TreeGrafter"/>
</dbReference>
<evidence type="ECO:0000259" key="5">
    <source>
        <dbReference type="PROSITE" id="PS50192"/>
    </source>
</evidence>
<evidence type="ECO:0000256" key="2">
    <source>
        <dbReference type="RuleBase" id="RU003858"/>
    </source>
</evidence>
<evidence type="ECO:0000313" key="7">
    <source>
        <dbReference type="Proteomes" id="UP000594262"/>
    </source>
</evidence>
<dbReference type="GO" id="GO:0048278">
    <property type="term" value="P:vesicle docking"/>
    <property type="evidence" value="ECO:0007669"/>
    <property type="project" value="TreeGrafter"/>
</dbReference>
<evidence type="ECO:0000313" key="6">
    <source>
        <dbReference type="EnsemblMetazoa" id="CLYHEMP002961.2"/>
    </source>
</evidence>
<dbReference type="PANTHER" id="PTHR19957">
    <property type="entry name" value="SYNTAXIN"/>
    <property type="match status" value="1"/>
</dbReference>
<dbReference type="GO" id="GO:0000149">
    <property type="term" value="F:SNARE binding"/>
    <property type="evidence" value="ECO:0007669"/>
    <property type="project" value="TreeGrafter"/>
</dbReference>
<dbReference type="Gene3D" id="1.20.5.110">
    <property type="match status" value="1"/>
</dbReference>
<dbReference type="SMART" id="SM00397">
    <property type="entry name" value="t_SNARE"/>
    <property type="match status" value="1"/>
</dbReference>
<dbReference type="GO" id="GO:0005484">
    <property type="term" value="F:SNAP receptor activity"/>
    <property type="evidence" value="ECO:0007669"/>
    <property type="project" value="InterPro"/>
</dbReference>
<reference evidence="6" key="1">
    <citation type="submission" date="2021-01" db="UniProtKB">
        <authorList>
            <consortium name="EnsemblMetazoa"/>
        </authorList>
    </citation>
    <scope>IDENTIFICATION</scope>
</reference>
<accession>A0A7M5TWF3</accession>
<dbReference type="SUPFAM" id="SSF47661">
    <property type="entry name" value="t-snare proteins"/>
    <property type="match status" value="1"/>
</dbReference>
<feature type="compositionally biased region" description="Gly residues" evidence="3">
    <location>
        <begin position="1"/>
        <end position="22"/>
    </location>
</feature>